<dbReference type="PROSITE" id="PS50279">
    <property type="entry name" value="BPTI_KUNITZ_2"/>
    <property type="match status" value="1"/>
</dbReference>
<sequence>MIISTASGLKCAQDRVGTNLEALQCTSHVDANSDITTTWGSCIPVAADSENSGTVTVVYSISSTRKDTSYSGEESSDGETKAITNPDTVQPGDTAGASTSVPKLGDLGESESVTPTETSLQSTAVHPWSSVDKEVLLDASDLDAPLARTESTVLQNSVTALATAPSTTPTVTTSSSSTVDDLEALTEAPLGLSNLSTLYSEDGSRDVEVRCKIIPDIAPCTQAVRGVHWYFDSIEQRCLSTTDCISNENNFSSEEECMVACHHKIRKFISLQQPIYI</sequence>
<evidence type="ECO:0000313" key="4">
    <source>
        <dbReference type="Proteomes" id="UP000275846"/>
    </source>
</evidence>
<dbReference type="SMART" id="SM00131">
    <property type="entry name" value="KU"/>
    <property type="match status" value="1"/>
</dbReference>
<dbReference type="SUPFAM" id="SSF57362">
    <property type="entry name" value="BPTI-like"/>
    <property type="match status" value="1"/>
</dbReference>
<evidence type="ECO:0000313" key="3">
    <source>
        <dbReference type="EMBL" id="VDL87332.1"/>
    </source>
</evidence>
<gene>
    <name evidence="3" type="ORF">SSLN_LOCUS1273</name>
</gene>
<dbReference type="EMBL" id="UYSU01002169">
    <property type="protein sequence ID" value="VDL87332.1"/>
    <property type="molecule type" value="Genomic_DNA"/>
</dbReference>
<dbReference type="WBParaSite" id="SSLN_0000132501-mRNA-1">
    <property type="protein sequence ID" value="SSLN_0000132501-mRNA-1"/>
    <property type="gene ID" value="SSLN_0000132501"/>
</dbReference>
<dbReference type="GO" id="GO:0004867">
    <property type="term" value="F:serine-type endopeptidase inhibitor activity"/>
    <property type="evidence" value="ECO:0007669"/>
    <property type="project" value="InterPro"/>
</dbReference>
<reference evidence="3 4" key="2">
    <citation type="submission" date="2018-11" db="EMBL/GenBank/DDBJ databases">
        <authorList>
            <consortium name="Pathogen Informatics"/>
        </authorList>
    </citation>
    <scope>NUCLEOTIDE SEQUENCE [LARGE SCALE GENOMIC DNA]</scope>
    <source>
        <strain evidence="3 4">NST_G2</strain>
    </source>
</reference>
<name>A0A183SAM5_SCHSO</name>
<proteinExistence type="predicted"/>
<accession>A0A183SAM5</accession>
<evidence type="ECO:0000313" key="5">
    <source>
        <dbReference type="WBParaSite" id="SSLN_0000132501-mRNA-1"/>
    </source>
</evidence>
<dbReference type="CDD" id="cd00109">
    <property type="entry name" value="Kunitz-type"/>
    <property type="match status" value="1"/>
</dbReference>
<dbReference type="AlphaFoldDB" id="A0A183SAM5"/>
<dbReference type="Gene3D" id="4.10.410.10">
    <property type="entry name" value="Pancreatic trypsin inhibitor Kunitz domain"/>
    <property type="match status" value="1"/>
</dbReference>
<evidence type="ECO:0000259" key="2">
    <source>
        <dbReference type="PROSITE" id="PS50279"/>
    </source>
</evidence>
<feature type="domain" description="BPTI/Kunitz inhibitor" evidence="2">
    <location>
        <begin position="211"/>
        <end position="261"/>
    </location>
</feature>
<evidence type="ECO:0000256" key="1">
    <source>
        <dbReference type="SAM" id="MobiDB-lite"/>
    </source>
</evidence>
<dbReference type="Proteomes" id="UP000275846">
    <property type="component" value="Unassembled WGS sequence"/>
</dbReference>
<reference evidence="5" key="1">
    <citation type="submission" date="2016-06" db="UniProtKB">
        <authorList>
            <consortium name="WormBaseParasite"/>
        </authorList>
    </citation>
    <scope>IDENTIFICATION</scope>
</reference>
<keyword evidence="4" id="KW-1185">Reference proteome</keyword>
<feature type="compositionally biased region" description="Polar residues" evidence="1">
    <location>
        <begin position="111"/>
        <end position="124"/>
    </location>
</feature>
<dbReference type="Pfam" id="PF00014">
    <property type="entry name" value="Kunitz_BPTI"/>
    <property type="match status" value="1"/>
</dbReference>
<dbReference type="InterPro" id="IPR036880">
    <property type="entry name" value="Kunitz_BPTI_sf"/>
</dbReference>
<dbReference type="OrthoDB" id="10518634at2759"/>
<feature type="region of interest" description="Disordered" evidence="1">
    <location>
        <begin position="66"/>
        <end position="125"/>
    </location>
</feature>
<dbReference type="InterPro" id="IPR002223">
    <property type="entry name" value="Kunitz_BPTI"/>
</dbReference>
<organism evidence="5">
    <name type="scientific">Schistocephalus solidus</name>
    <name type="common">Tapeworm</name>
    <dbReference type="NCBI Taxonomy" id="70667"/>
    <lineage>
        <taxon>Eukaryota</taxon>
        <taxon>Metazoa</taxon>
        <taxon>Spiralia</taxon>
        <taxon>Lophotrochozoa</taxon>
        <taxon>Platyhelminthes</taxon>
        <taxon>Cestoda</taxon>
        <taxon>Eucestoda</taxon>
        <taxon>Diphyllobothriidea</taxon>
        <taxon>Diphyllobothriidae</taxon>
        <taxon>Schistocephalus</taxon>
    </lineage>
</organism>
<protein>
    <submittedName>
        <fullName evidence="5">BPTI/Kunitz inhibitor domain-containing protein</fullName>
    </submittedName>
</protein>